<name>A0A157NRT3_9BORD</name>
<dbReference type="Proteomes" id="UP000077037">
    <property type="component" value="Unassembled WGS sequence"/>
</dbReference>
<feature type="domain" description="Schlafen AlbA-2" evidence="1">
    <location>
        <begin position="27"/>
        <end position="154"/>
    </location>
</feature>
<protein>
    <submittedName>
        <fullName evidence="2">Divergent AAA domain</fullName>
    </submittedName>
</protein>
<dbReference type="AlphaFoldDB" id="A0A157NRT3"/>
<evidence type="ECO:0000259" key="1">
    <source>
        <dbReference type="Pfam" id="PF04326"/>
    </source>
</evidence>
<dbReference type="RefSeq" id="WP_082887168.1">
    <property type="nucleotide sequence ID" value="NZ_FKBS01000014.1"/>
</dbReference>
<dbReference type="Gene3D" id="3.30.950.30">
    <property type="entry name" value="Schlafen, AAA domain"/>
    <property type="match status" value="1"/>
</dbReference>
<evidence type="ECO:0000313" key="3">
    <source>
        <dbReference type="Proteomes" id="UP000077037"/>
    </source>
</evidence>
<proteinExistence type="predicted"/>
<sequence length="465" mass="53863">MSPYSPFNKNIRDIEIADLKELKQASEGWYIEYKREPPNAGAIAKSISAFSNTYGGWLFIGVEEESKENPVAGKFPGVPRRDVDSSLQRLRKSATDHLNPTPHFETKVLWGPDSDTGLVDDHAVICVWVPQSISAPHIHKTGQIYRRVSDASEPKPENDRFVLDQLWRRADEIKQYHREWYERDPEFSKGEEDRPYVRLMLVADPWAERDVWIDSDNDEVRAALNQEAGISAIPFDNFYTLGDELIGRQLNGNDPQNLTLTWRLRRNLISDVIIPLPLSEPDNVDILKLDFYGYANVQRLVCLLKKYQSGATRVVDINYLFNILIGVAEIQERLCKLADWRENYFIKVKLLNSWRTIPFVDIPEVLDRFDKHGPPMCLDSIISVPRQTGPDKYIEVLRHDDVENHEAKMLLQALRMFMPLALSYGIPDWLPYDENENRTPYFRSLQEAGRSALEVQKNRNDRHNK</sequence>
<dbReference type="EMBL" id="FKBS01000014">
    <property type="protein sequence ID" value="SAI23918.1"/>
    <property type="molecule type" value="Genomic_DNA"/>
</dbReference>
<dbReference type="PANTHER" id="PTHR30595">
    <property type="entry name" value="GLPR-RELATED TRANSCRIPTIONAL REPRESSOR"/>
    <property type="match status" value="1"/>
</dbReference>
<organism evidence="2 3">
    <name type="scientific">Bordetella ansorpii</name>
    <dbReference type="NCBI Taxonomy" id="288768"/>
    <lineage>
        <taxon>Bacteria</taxon>
        <taxon>Pseudomonadati</taxon>
        <taxon>Pseudomonadota</taxon>
        <taxon>Betaproteobacteria</taxon>
        <taxon>Burkholderiales</taxon>
        <taxon>Alcaligenaceae</taxon>
        <taxon>Bordetella</taxon>
    </lineage>
</organism>
<accession>A0A157NRT3</accession>
<dbReference type="InterPro" id="IPR038461">
    <property type="entry name" value="Schlafen_AlbA_2_dom_sf"/>
</dbReference>
<dbReference type="OrthoDB" id="8990343at2"/>
<dbReference type="InterPro" id="IPR007421">
    <property type="entry name" value="Schlafen_AlbA_2_dom"/>
</dbReference>
<evidence type="ECO:0000313" key="2">
    <source>
        <dbReference type="EMBL" id="SAI23918.1"/>
    </source>
</evidence>
<gene>
    <name evidence="2" type="ORF">SAMEA1982600_01897</name>
</gene>
<reference evidence="2 3" key="1">
    <citation type="submission" date="2016-03" db="EMBL/GenBank/DDBJ databases">
        <authorList>
            <consortium name="Pathogen Informatics"/>
        </authorList>
    </citation>
    <scope>NUCLEOTIDE SEQUENCE [LARGE SCALE GENOMIC DNA]</scope>
    <source>
        <strain evidence="2 3">NCTC13364</strain>
    </source>
</reference>
<dbReference type="Pfam" id="PF04326">
    <property type="entry name" value="SLFN_AlbA_2"/>
    <property type="match status" value="1"/>
</dbReference>
<dbReference type="PANTHER" id="PTHR30595:SF6">
    <property type="entry name" value="SCHLAFEN ALBA-2 DOMAIN-CONTAINING PROTEIN"/>
    <property type="match status" value="1"/>
</dbReference>